<name>A0A4Y7T5R3_COPMI</name>
<feature type="compositionally biased region" description="Basic and acidic residues" evidence="1">
    <location>
        <begin position="411"/>
        <end position="426"/>
    </location>
</feature>
<keyword evidence="3" id="KW-1185">Reference proteome</keyword>
<feature type="compositionally biased region" description="Polar residues" evidence="1">
    <location>
        <begin position="253"/>
        <end position="267"/>
    </location>
</feature>
<feature type="compositionally biased region" description="Pro residues" evidence="1">
    <location>
        <begin position="1"/>
        <end position="12"/>
    </location>
</feature>
<protein>
    <submittedName>
        <fullName evidence="2">Uncharacterized protein</fullName>
    </submittedName>
</protein>
<feature type="region of interest" description="Disordered" evidence="1">
    <location>
        <begin position="480"/>
        <end position="499"/>
    </location>
</feature>
<feature type="region of interest" description="Disordered" evidence="1">
    <location>
        <begin position="1"/>
        <end position="105"/>
    </location>
</feature>
<comment type="caution">
    <text evidence="2">The sequence shown here is derived from an EMBL/GenBank/DDBJ whole genome shotgun (WGS) entry which is preliminary data.</text>
</comment>
<feature type="region of interest" description="Disordered" evidence="1">
    <location>
        <begin position="178"/>
        <end position="203"/>
    </location>
</feature>
<gene>
    <name evidence="2" type="ORF">FA13DRAFT_682040</name>
</gene>
<feature type="compositionally biased region" description="Basic and acidic residues" evidence="1">
    <location>
        <begin position="483"/>
        <end position="499"/>
    </location>
</feature>
<dbReference type="AlphaFoldDB" id="A0A4Y7T5R3"/>
<accession>A0A4Y7T5R3</accession>
<evidence type="ECO:0000256" key="1">
    <source>
        <dbReference type="SAM" id="MobiDB-lite"/>
    </source>
</evidence>
<dbReference type="EMBL" id="QPFP01000029">
    <property type="protein sequence ID" value="TEB28942.1"/>
    <property type="molecule type" value="Genomic_DNA"/>
</dbReference>
<sequence length="559" mass="60304">MNPTVARPPPRPQSIRTPKLKRRDCSKVSGRKVLYASNIPRRTPHFSSSAHATKQRDPNKTEMPSLNPLPLTPLQVSPLPPRPSRAPSSRTNALSGAPVNVPNSNIELDQETERGGNLQVPAGGGAHAHHPSQVRVSTDCDGPTQTTNDLDWGGLRAGIATRRRFSFIKHMDWSPLPQPPISCEHSKPPGGSLPSTPPSIREATPSGSICFALPSPRSPFAGVAASIIALGRRTRNLSPSEDREELFSKKATAHNSRSTSGDGSQKNIESRCRSSLPRTLKPSPAIHPDDSTVHDGTQCPPTVLADVKTGGVAVPSSAVSNVQTDVAQLDQEASLDFPSTASAIFPSLLSEPFDSSDTSLAKHFNDIDLASPAAQRFLRSTTPSLESLDALVRYMLEGDVDLLHSSFVKGDGRHSRERAASGERAHSPASVTSAGLSARLESTPKSANLLHRGPRRSVACDSAFRVGVSNLSLLDEGMTESWPRTEHRGPKRDTPISREDLTDSMDLALANFKFCDNFGPTTSLLAPSLRIMGTPSPARRTTHFRLRLTDDEKRAPWKF</sequence>
<evidence type="ECO:0000313" key="2">
    <source>
        <dbReference type="EMBL" id="TEB28942.1"/>
    </source>
</evidence>
<dbReference type="Proteomes" id="UP000298030">
    <property type="component" value="Unassembled WGS sequence"/>
</dbReference>
<dbReference type="OrthoDB" id="3256800at2759"/>
<evidence type="ECO:0000313" key="3">
    <source>
        <dbReference type="Proteomes" id="UP000298030"/>
    </source>
</evidence>
<reference evidence="2 3" key="1">
    <citation type="journal article" date="2019" name="Nat. Ecol. Evol.">
        <title>Megaphylogeny resolves global patterns of mushroom evolution.</title>
        <authorList>
            <person name="Varga T."/>
            <person name="Krizsan K."/>
            <person name="Foldi C."/>
            <person name="Dima B."/>
            <person name="Sanchez-Garcia M."/>
            <person name="Sanchez-Ramirez S."/>
            <person name="Szollosi G.J."/>
            <person name="Szarkandi J.G."/>
            <person name="Papp V."/>
            <person name="Albert L."/>
            <person name="Andreopoulos W."/>
            <person name="Angelini C."/>
            <person name="Antonin V."/>
            <person name="Barry K.W."/>
            <person name="Bougher N.L."/>
            <person name="Buchanan P."/>
            <person name="Buyck B."/>
            <person name="Bense V."/>
            <person name="Catcheside P."/>
            <person name="Chovatia M."/>
            <person name="Cooper J."/>
            <person name="Damon W."/>
            <person name="Desjardin D."/>
            <person name="Finy P."/>
            <person name="Geml J."/>
            <person name="Haridas S."/>
            <person name="Hughes K."/>
            <person name="Justo A."/>
            <person name="Karasinski D."/>
            <person name="Kautmanova I."/>
            <person name="Kiss B."/>
            <person name="Kocsube S."/>
            <person name="Kotiranta H."/>
            <person name="LaButti K.M."/>
            <person name="Lechner B.E."/>
            <person name="Liimatainen K."/>
            <person name="Lipzen A."/>
            <person name="Lukacs Z."/>
            <person name="Mihaltcheva S."/>
            <person name="Morgado L.N."/>
            <person name="Niskanen T."/>
            <person name="Noordeloos M.E."/>
            <person name="Ohm R.A."/>
            <person name="Ortiz-Santana B."/>
            <person name="Ovrebo C."/>
            <person name="Racz N."/>
            <person name="Riley R."/>
            <person name="Savchenko A."/>
            <person name="Shiryaev A."/>
            <person name="Soop K."/>
            <person name="Spirin V."/>
            <person name="Szebenyi C."/>
            <person name="Tomsovsky M."/>
            <person name="Tulloss R.E."/>
            <person name="Uehling J."/>
            <person name="Grigoriev I.V."/>
            <person name="Vagvolgyi C."/>
            <person name="Papp T."/>
            <person name="Martin F.M."/>
            <person name="Miettinen O."/>
            <person name="Hibbett D.S."/>
            <person name="Nagy L.G."/>
        </authorList>
    </citation>
    <scope>NUCLEOTIDE SEQUENCE [LARGE SCALE GENOMIC DNA]</scope>
    <source>
        <strain evidence="2 3">FP101781</strain>
    </source>
</reference>
<proteinExistence type="predicted"/>
<feature type="region of interest" description="Disordered" evidence="1">
    <location>
        <begin position="411"/>
        <end position="438"/>
    </location>
</feature>
<organism evidence="2 3">
    <name type="scientific">Coprinellus micaceus</name>
    <name type="common">Glistening ink-cap mushroom</name>
    <name type="synonym">Coprinus micaceus</name>
    <dbReference type="NCBI Taxonomy" id="71717"/>
    <lineage>
        <taxon>Eukaryota</taxon>
        <taxon>Fungi</taxon>
        <taxon>Dikarya</taxon>
        <taxon>Basidiomycota</taxon>
        <taxon>Agaricomycotina</taxon>
        <taxon>Agaricomycetes</taxon>
        <taxon>Agaricomycetidae</taxon>
        <taxon>Agaricales</taxon>
        <taxon>Agaricineae</taxon>
        <taxon>Psathyrellaceae</taxon>
        <taxon>Coprinellus</taxon>
    </lineage>
</organism>
<feature type="region of interest" description="Disordered" evidence="1">
    <location>
        <begin position="236"/>
        <end position="300"/>
    </location>
</feature>